<comment type="caution">
    <text evidence="2">The sequence shown here is derived from an EMBL/GenBank/DDBJ whole genome shotgun (WGS) entry which is preliminary data.</text>
</comment>
<keyword evidence="2" id="KW-0808">Transferase</keyword>
<dbReference type="Proteomes" id="UP000030001">
    <property type="component" value="Unassembled WGS sequence"/>
</dbReference>
<keyword evidence="1" id="KW-0704">Schiff base</keyword>
<dbReference type="InterPro" id="IPR013785">
    <property type="entry name" value="Aldolase_TIM"/>
</dbReference>
<evidence type="ECO:0000256" key="1">
    <source>
        <dbReference type="ARBA" id="ARBA00023270"/>
    </source>
</evidence>
<dbReference type="Gene3D" id="3.20.20.70">
    <property type="entry name" value="Aldolase class I"/>
    <property type="match status" value="1"/>
</dbReference>
<name>A0A099YEB4_LIMMU</name>
<dbReference type="EC" id="2.2.1.2" evidence="2"/>
<dbReference type="AlphaFoldDB" id="A0A099YEB4"/>
<dbReference type="GO" id="GO:0005975">
    <property type="term" value="P:carbohydrate metabolic process"/>
    <property type="evidence" value="ECO:0007669"/>
    <property type="project" value="InterPro"/>
</dbReference>
<dbReference type="EMBL" id="JROC01000031">
    <property type="protein sequence ID" value="KGL66900.1"/>
    <property type="molecule type" value="Genomic_DNA"/>
</dbReference>
<dbReference type="PANTHER" id="PTHR10683">
    <property type="entry name" value="TRANSALDOLASE"/>
    <property type="match status" value="1"/>
</dbReference>
<sequence>MQSTEQKTIAIYADGAVIDDMRQMAKLPEVTGFTTNPSLMKRAGVTNYLTFAKQVVGEFPEASLSFEVFSQDPQKMQQEAEILSSLGKHVYVKIPILNLNGKPNTELICQLAHAGIKLNITAVTTSEQVRLALEALDEQTPAIISLFVGRVADTGADPTSFVNASVAMSHLHPNVDLLWASTREVDNIRQAQQAGIDIITVPPAILQKWLARREFTPEDVALDTVRGFDQDISTLGFSILDEVAEEAAVNE</sequence>
<dbReference type="Pfam" id="PF00923">
    <property type="entry name" value="TAL_FSA"/>
    <property type="match status" value="1"/>
</dbReference>
<reference evidence="2 3" key="1">
    <citation type="submission" date="2014-09" db="EMBL/GenBank/DDBJ databases">
        <title>Lactobacillus mucosae CRL573 Genome Sequencing.</title>
        <authorList>
            <person name="Bleckwedel J."/>
            <person name="Teran L.C."/>
            <person name="Bonacina J."/>
            <person name="Saavedra L."/>
            <person name="Mozzi F.B."/>
            <person name="Raya R.R."/>
        </authorList>
    </citation>
    <scope>NUCLEOTIDE SEQUENCE [LARGE SCALE GENOMIC DNA]</scope>
    <source>
        <strain evidence="2 3">CRL573</strain>
    </source>
</reference>
<accession>A0A099YEB4</accession>
<organism evidence="2 3">
    <name type="scientific">Limosilactobacillus mucosae</name>
    <name type="common">Lactobacillus mucosae</name>
    <dbReference type="NCBI Taxonomy" id="97478"/>
    <lineage>
        <taxon>Bacteria</taxon>
        <taxon>Bacillati</taxon>
        <taxon>Bacillota</taxon>
        <taxon>Bacilli</taxon>
        <taxon>Lactobacillales</taxon>
        <taxon>Lactobacillaceae</taxon>
        <taxon>Limosilactobacillus</taxon>
    </lineage>
</organism>
<dbReference type="GO" id="GO:0004801">
    <property type="term" value="F:transaldolase activity"/>
    <property type="evidence" value="ECO:0007669"/>
    <property type="project" value="UniProtKB-EC"/>
</dbReference>
<evidence type="ECO:0000313" key="2">
    <source>
        <dbReference type="EMBL" id="KGL66900.1"/>
    </source>
</evidence>
<gene>
    <name evidence="2" type="ORF">LX03_05275</name>
</gene>
<dbReference type="SUPFAM" id="SSF51569">
    <property type="entry name" value="Aldolase"/>
    <property type="match status" value="1"/>
</dbReference>
<proteinExistence type="predicted"/>
<protein>
    <submittedName>
        <fullName evidence="2">Transaldolase</fullName>
        <ecNumber evidence="2">2.2.1.2</ecNumber>
    </submittedName>
</protein>
<evidence type="ECO:0000313" key="3">
    <source>
        <dbReference type="Proteomes" id="UP000030001"/>
    </source>
</evidence>
<dbReference type="InterPro" id="IPR001585">
    <property type="entry name" value="TAL/FSA"/>
</dbReference>
<dbReference type="PANTHER" id="PTHR10683:SF40">
    <property type="entry name" value="FRUCTOSE-6-PHOSPHATE ALDOLASE 1-RELATED"/>
    <property type="match status" value="1"/>
</dbReference>